<dbReference type="Proteomes" id="UP000694564">
    <property type="component" value="Chromosome 17"/>
</dbReference>
<reference evidence="2" key="2">
    <citation type="submission" date="2025-09" db="UniProtKB">
        <authorList>
            <consortium name="Ensembl"/>
        </authorList>
    </citation>
    <scope>IDENTIFICATION</scope>
</reference>
<gene>
    <name evidence="2" type="primary">OSCAR</name>
</gene>
<keyword evidence="3" id="KW-1185">Reference proteome</keyword>
<feature type="signal peptide" evidence="1">
    <location>
        <begin position="1"/>
        <end position="18"/>
    </location>
</feature>
<protein>
    <submittedName>
        <fullName evidence="2">Osteoclast associated Ig-like receptor</fullName>
    </submittedName>
</protein>
<dbReference type="Ensembl" id="ENSSVLT00005032704.1">
    <property type="protein sequence ID" value="ENSSVLP00005029444.1"/>
    <property type="gene ID" value="ENSSVLG00005023247.1"/>
</dbReference>
<evidence type="ECO:0000313" key="3">
    <source>
        <dbReference type="Proteomes" id="UP000694564"/>
    </source>
</evidence>
<sequence length="161" mass="16839">MALALALQLLILWPLGHADLILPAGRVLPGGGDSRPGGQLPLLLPQARLGTGRLVPAQRCPGAAGDRSAAAAIAGGAARAGGGAWRQREPALHRPPARHELRAVPRGRDPAAAVPPLRAALGRLPAARRPRARHLQLLLPHALRPLRAVAAQRVAGRQLRR</sequence>
<keyword evidence="1" id="KW-0732">Signal</keyword>
<organism evidence="2 3">
    <name type="scientific">Sciurus vulgaris</name>
    <name type="common">Eurasian red squirrel</name>
    <dbReference type="NCBI Taxonomy" id="55149"/>
    <lineage>
        <taxon>Eukaryota</taxon>
        <taxon>Metazoa</taxon>
        <taxon>Chordata</taxon>
        <taxon>Craniata</taxon>
        <taxon>Vertebrata</taxon>
        <taxon>Euteleostomi</taxon>
        <taxon>Mammalia</taxon>
        <taxon>Eutheria</taxon>
        <taxon>Euarchontoglires</taxon>
        <taxon>Glires</taxon>
        <taxon>Rodentia</taxon>
        <taxon>Sciuromorpha</taxon>
        <taxon>Sciuridae</taxon>
        <taxon>Sciurinae</taxon>
        <taxon>Sciurini</taxon>
        <taxon>Sciurus</taxon>
    </lineage>
</organism>
<reference evidence="2" key="1">
    <citation type="submission" date="2025-08" db="UniProtKB">
        <authorList>
            <consortium name="Ensembl"/>
        </authorList>
    </citation>
    <scope>IDENTIFICATION</scope>
</reference>
<accession>A0A8D2DT67</accession>
<dbReference type="GeneTree" id="ENSGT01150000286974"/>
<dbReference type="OrthoDB" id="9832073at2759"/>
<feature type="chain" id="PRO_5034467381" evidence="1">
    <location>
        <begin position="19"/>
        <end position="161"/>
    </location>
</feature>
<name>A0A8D2DT67_SCIVU</name>
<dbReference type="AlphaFoldDB" id="A0A8D2DT67"/>
<proteinExistence type="predicted"/>
<evidence type="ECO:0000313" key="2">
    <source>
        <dbReference type="Ensembl" id="ENSSVLP00005029444.1"/>
    </source>
</evidence>
<evidence type="ECO:0000256" key="1">
    <source>
        <dbReference type="SAM" id="SignalP"/>
    </source>
</evidence>